<keyword evidence="2" id="KW-0732">Signal</keyword>
<dbReference type="AlphaFoldDB" id="A0AA36D6L9"/>
<proteinExistence type="predicted"/>
<gene>
    <name evidence="3" type="ORF">MSPICULIGERA_LOCUS18948</name>
</gene>
<feature type="chain" id="PRO_5041235413" evidence="2">
    <location>
        <begin position="20"/>
        <end position="190"/>
    </location>
</feature>
<feature type="transmembrane region" description="Helical" evidence="1">
    <location>
        <begin position="152"/>
        <end position="172"/>
    </location>
</feature>
<evidence type="ECO:0000256" key="1">
    <source>
        <dbReference type="SAM" id="Phobius"/>
    </source>
</evidence>
<keyword evidence="4" id="KW-1185">Reference proteome</keyword>
<organism evidence="3 4">
    <name type="scientific">Mesorhabditis spiculigera</name>
    <dbReference type="NCBI Taxonomy" id="96644"/>
    <lineage>
        <taxon>Eukaryota</taxon>
        <taxon>Metazoa</taxon>
        <taxon>Ecdysozoa</taxon>
        <taxon>Nematoda</taxon>
        <taxon>Chromadorea</taxon>
        <taxon>Rhabditida</taxon>
        <taxon>Rhabditina</taxon>
        <taxon>Rhabditomorpha</taxon>
        <taxon>Rhabditoidea</taxon>
        <taxon>Rhabditidae</taxon>
        <taxon>Mesorhabditinae</taxon>
        <taxon>Mesorhabditis</taxon>
    </lineage>
</organism>
<dbReference type="EMBL" id="CATQJA010002662">
    <property type="protein sequence ID" value="CAJ0580764.1"/>
    <property type="molecule type" value="Genomic_DNA"/>
</dbReference>
<accession>A0AA36D6L9</accession>
<protein>
    <submittedName>
        <fullName evidence="3">Uncharacterized protein</fullName>
    </submittedName>
</protein>
<evidence type="ECO:0000256" key="2">
    <source>
        <dbReference type="SAM" id="SignalP"/>
    </source>
</evidence>
<dbReference type="Proteomes" id="UP001177023">
    <property type="component" value="Unassembled WGS sequence"/>
</dbReference>
<keyword evidence="1" id="KW-0812">Transmembrane</keyword>
<evidence type="ECO:0000313" key="3">
    <source>
        <dbReference type="EMBL" id="CAJ0580764.1"/>
    </source>
</evidence>
<keyword evidence="1" id="KW-0472">Membrane</keyword>
<keyword evidence="1" id="KW-1133">Transmembrane helix</keyword>
<feature type="signal peptide" evidence="2">
    <location>
        <begin position="1"/>
        <end position="19"/>
    </location>
</feature>
<evidence type="ECO:0000313" key="4">
    <source>
        <dbReference type="Proteomes" id="UP001177023"/>
    </source>
</evidence>
<feature type="non-terminal residue" evidence="3">
    <location>
        <position position="1"/>
    </location>
</feature>
<sequence>MLARISIILLVVCLNSATAQLWHTGDNATVKDCNANCDKDEGCWQKTIQFYEKTLMAQLRGYVSVQVSIDQWMRRHGDKKGQDYAAALVEAQNSMNGRLNPAGDVVDSSTISVVIKSLFDKISGYSDDKKSFIPHFQCPLPCGYRHDMYRNLFFASLFLNICLAVSLVPLIYKLGKQRPLPRKAALVAKD</sequence>
<name>A0AA36D6L9_9BILA</name>
<comment type="caution">
    <text evidence="3">The sequence shown here is derived from an EMBL/GenBank/DDBJ whole genome shotgun (WGS) entry which is preliminary data.</text>
</comment>
<reference evidence="3" key="1">
    <citation type="submission" date="2023-06" db="EMBL/GenBank/DDBJ databases">
        <authorList>
            <person name="Delattre M."/>
        </authorList>
    </citation>
    <scope>NUCLEOTIDE SEQUENCE</scope>
    <source>
        <strain evidence="3">AF72</strain>
    </source>
</reference>